<dbReference type="GO" id="GO:0006412">
    <property type="term" value="P:translation"/>
    <property type="evidence" value="ECO:0007669"/>
    <property type="project" value="UniProtKB-UniRule"/>
</dbReference>
<evidence type="ECO:0000256" key="3">
    <source>
        <dbReference type="ARBA" id="ARBA00022884"/>
    </source>
</evidence>
<evidence type="ECO:0000313" key="11">
    <source>
        <dbReference type="EMBL" id="OGH66544.1"/>
    </source>
</evidence>
<organism evidence="11 12">
    <name type="scientific">Candidatus Magasanikbacteria bacterium RIFCSPHIGHO2_02_FULL_41_13</name>
    <dbReference type="NCBI Taxonomy" id="1798676"/>
    <lineage>
        <taxon>Bacteria</taxon>
        <taxon>Candidatus Magasanikiibacteriota</taxon>
    </lineage>
</organism>
<name>A0A1F6M4J4_9BACT</name>
<dbReference type="GO" id="GO:0022625">
    <property type="term" value="C:cytosolic large ribosomal subunit"/>
    <property type="evidence" value="ECO:0007669"/>
    <property type="project" value="TreeGrafter"/>
</dbReference>
<dbReference type="InterPro" id="IPR036394">
    <property type="entry name" value="Ribosomal_uL22_sf"/>
</dbReference>
<gene>
    <name evidence="7" type="primary">rplV</name>
    <name evidence="11" type="ORF">A3B90_01395</name>
</gene>
<comment type="function">
    <text evidence="7 10">This protein binds specifically to 23S rRNA; its binding is stimulated by other ribosomal proteins, e.g., L4, L17, and L20. It is important during the early stages of 50S assembly. It makes multiple contacts with different domains of the 23S rRNA in the assembled 50S subunit and ribosome.</text>
</comment>
<dbReference type="STRING" id="1798676.A3B90_01395"/>
<accession>A0A1F6M4J4</accession>
<evidence type="ECO:0000256" key="5">
    <source>
        <dbReference type="ARBA" id="ARBA00023274"/>
    </source>
</evidence>
<evidence type="ECO:0000256" key="2">
    <source>
        <dbReference type="ARBA" id="ARBA00022730"/>
    </source>
</evidence>
<dbReference type="Proteomes" id="UP000178742">
    <property type="component" value="Unassembled WGS sequence"/>
</dbReference>
<dbReference type="NCBIfam" id="TIGR01044">
    <property type="entry name" value="rplV_bact"/>
    <property type="match status" value="1"/>
</dbReference>
<evidence type="ECO:0000256" key="9">
    <source>
        <dbReference type="RuleBase" id="RU004006"/>
    </source>
</evidence>
<comment type="similarity">
    <text evidence="1 7 8">Belongs to the universal ribosomal protein uL22 family.</text>
</comment>
<dbReference type="InterPro" id="IPR001063">
    <property type="entry name" value="Ribosomal_uL22"/>
</dbReference>
<dbReference type="GO" id="GO:0003735">
    <property type="term" value="F:structural constituent of ribosome"/>
    <property type="evidence" value="ECO:0007669"/>
    <property type="project" value="InterPro"/>
</dbReference>
<dbReference type="EMBL" id="MFPX01000016">
    <property type="protein sequence ID" value="OGH66544.1"/>
    <property type="molecule type" value="Genomic_DNA"/>
</dbReference>
<keyword evidence="5 7" id="KW-0687">Ribonucleoprotein</keyword>
<dbReference type="PANTHER" id="PTHR13501">
    <property type="entry name" value="CHLOROPLAST 50S RIBOSOMAL PROTEIN L22-RELATED"/>
    <property type="match status" value="1"/>
</dbReference>
<evidence type="ECO:0000256" key="6">
    <source>
        <dbReference type="ARBA" id="ARBA00035207"/>
    </source>
</evidence>
<dbReference type="GO" id="GO:0019843">
    <property type="term" value="F:rRNA binding"/>
    <property type="evidence" value="ECO:0007669"/>
    <property type="project" value="UniProtKB-UniRule"/>
</dbReference>
<evidence type="ECO:0000256" key="1">
    <source>
        <dbReference type="ARBA" id="ARBA00009451"/>
    </source>
</evidence>
<protein>
    <recommendedName>
        <fullName evidence="6 7">Large ribosomal subunit protein uL22</fullName>
    </recommendedName>
</protein>
<proteinExistence type="inferred from homology"/>
<evidence type="ECO:0000313" key="12">
    <source>
        <dbReference type="Proteomes" id="UP000178742"/>
    </source>
</evidence>
<dbReference type="Pfam" id="PF00237">
    <property type="entry name" value="Ribosomal_L22"/>
    <property type="match status" value="1"/>
</dbReference>
<keyword evidence="3 7" id="KW-0694">RNA-binding</keyword>
<evidence type="ECO:0000256" key="7">
    <source>
        <dbReference type="HAMAP-Rule" id="MF_01331"/>
    </source>
</evidence>
<evidence type="ECO:0000256" key="8">
    <source>
        <dbReference type="RuleBase" id="RU004005"/>
    </source>
</evidence>
<dbReference type="CDD" id="cd00336">
    <property type="entry name" value="Ribosomal_L22"/>
    <property type="match status" value="1"/>
</dbReference>
<keyword evidence="4 7" id="KW-0689">Ribosomal protein</keyword>
<comment type="caution">
    <text evidence="11">The sequence shown here is derived from an EMBL/GenBank/DDBJ whole genome shotgun (WGS) entry which is preliminary data.</text>
</comment>
<keyword evidence="2 7" id="KW-0699">rRNA-binding</keyword>
<sequence>MKKTATAKLRYLRMAPRKARLLIDMIRGMKANDALLQLQFSKRHASLPVHKLLASAVANAEHNASINPETLIIKTATVDGGPILYRSMPRAQGRATPIRKRTSHITLVLEGDVAEAK</sequence>
<dbReference type="InterPro" id="IPR047867">
    <property type="entry name" value="Ribosomal_uL22_bac/org-type"/>
</dbReference>
<dbReference type="PANTHER" id="PTHR13501:SF8">
    <property type="entry name" value="LARGE RIBOSOMAL SUBUNIT PROTEIN UL22M"/>
    <property type="match status" value="1"/>
</dbReference>
<dbReference type="InterPro" id="IPR005727">
    <property type="entry name" value="Ribosomal_uL22_bac/chlpt-type"/>
</dbReference>
<comment type="function">
    <text evidence="7">The globular domain of the protein is located near the polypeptide exit tunnel on the outside of the subunit, while an extended beta-hairpin is found that lines the wall of the exit tunnel in the center of the 70S ribosome.</text>
</comment>
<dbReference type="SUPFAM" id="SSF54843">
    <property type="entry name" value="Ribosomal protein L22"/>
    <property type="match status" value="1"/>
</dbReference>
<comment type="subunit">
    <text evidence="7 9">Part of the 50S ribosomal subunit.</text>
</comment>
<dbReference type="Gene3D" id="3.90.470.10">
    <property type="entry name" value="Ribosomal protein L22/L17"/>
    <property type="match status" value="1"/>
</dbReference>
<dbReference type="AlphaFoldDB" id="A0A1F6M4J4"/>
<reference evidence="11 12" key="1">
    <citation type="journal article" date="2016" name="Nat. Commun.">
        <title>Thousands of microbial genomes shed light on interconnected biogeochemical processes in an aquifer system.</title>
        <authorList>
            <person name="Anantharaman K."/>
            <person name="Brown C.T."/>
            <person name="Hug L.A."/>
            <person name="Sharon I."/>
            <person name="Castelle C.J."/>
            <person name="Probst A.J."/>
            <person name="Thomas B.C."/>
            <person name="Singh A."/>
            <person name="Wilkins M.J."/>
            <person name="Karaoz U."/>
            <person name="Brodie E.L."/>
            <person name="Williams K.H."/>
            <person name="Hubbard S.S."/>
            <person name="Banfield J.F."/>
        </authorList>
    </citation>
    <scope>NUCLEOTIDE SEQUENCE [LARGE SCALE GENOMIC DNA]</scope>
</reference>
<dbReference type="HAMAP" id="MF_01331_B">
    <property type="entry name" value="Ribosomal_uL22_B"/>
    <property type="match status" value="1"/>
</dbReference>
<evidence type="ECO:0000256" key="4">
    <source>
        <dbReference type="ARBA" id="ARBA00022980"/>
    </source>
</evidence>
<evidence type="ECO:0000256" key="10">
    <source>
        <dbReference type="RuleBase" id="RU004008"/>
    </source>
</evidence>